<evidence type="ECO:0000313" key="2">
    <source>
        <dbReference type="EMBL" id="MDX5952456.1"/>
    </source>
</evidence>
<protein>
    <submittedName>
        <fullName evidence="3">Uncharacterized protein</fullName>
    </submittedName>
</protein>
<dbReference type="Proteomes" id="UP000298774">
    <property type="component" value="Chromosome"/>
</dbReference>
<name>A0A0P0FA43_AZOBR</name>
<evidence type="ECO:0000313" key="5">
    <source>
        <dbReference type="Proteomes" id="UP001277471"/>
    </source>
</evidence>
<reference evidence="3 4" key="1">
    <citation type="submission" date="2018-09" db="EMBL/GenBank/DDBJ databases">
        <title>Whole genome based analysis of evolution and adaptive divergence in Indian and Brazilian strains of Azospirillum brasilense.</title>
        <authorList>
            <person name="Singh C."/>
            <person name="Tripathi A.K."/>
        </authorList>
    </citation>
    <scope>NUCLEOTIDE SEQUENCE [LARGE SCALE GENOMIC DNA]</scope>
    <source>
        <strain evidence="3 4">MTCC4038</strain>
    </source>
</reference>
<evidence type="ECO:0000256" key="1">
    <source>
        <dbReference type="SAM" id="SignalP"/>
    </source>
</evidence>
<dbReference type="EMBL" id="JAWXYC010000004">
    <property type="protein sequence ID" value="MDX5952456.1"/>
    <property type="molecule type" value="Genomic_DNA"/>
</dbReference>
<feature type="signal peptide" evidence="1">
    <location>
        <begin position="1"/>
        <end position="19"/>
    </location>
</feature>
<accession>A0A0P0FA43</accession>
<keyword evidence="5" id="KW-1185">Reference proteome</keyword>
<sequence length="259" mass="27301">MIGRALVTAVLAGAVPAIAQEGAWYRPEVPEVLVPGPSGFNSVGAAFASAYRGQGLPRVTVLWMRSPSDRGVYERRTVDRIENTVVVGRAAISGIEGAPVVDVVSAHRVLHREETTGVYAEPSQNLLTPAASRAAEAAFLQALIRAGTRIADHTAVNRRSTDVTAADAAARTTSADLLVEVMAIPDGTAAGGLSYRVDVRTMPGDTLLVSFVTAADPRPGTDSAFTTAPGRGYVEVPGPALGQELAWQTMERITEAWRR</sequence>
<dbReference type="RefSeq" id="WP_035684260.1">
    <property type="nucleotide sequence ID" value="NZ_CP012914.1"/>
</dbReference>
<feature type="chain" id="PRO_5030012855" evidence="1">
    <location>
        <begin position="20"/>
        <end position="259"/>
    </location>
</feature>
<dbReference type="KEGG" id="abf:AMK58_13585"/>
<dbReference type="AlphaFoldDB" id="A0A0P0FA43"/>
<dbReference type="GeneID" id="56449649"/>
<reference evidence="2 5" key="2">
    <citation type="submission" date="2023-11" db="EMBL/GenBank/DDBJ databases">
        <title>MicrobeMod: A computational toolkit for identifying prokaryotic methylation and restriction-modification with nanopore sequencing.</title>
        <authorList>
            <person name="Crits-Christoph A."/>
            <person name="Kang S.C."/>
            <person name="Lee H."/>
            <person name="Ostrov N."/>
        </authorList>
    </citation>
    <scope>NUCLEOTIDE SEQUENCE [LARGE SCALE GENOMIC DNA]</scope>
    <source>
        <strain evidence="2 5">ATCC 29145</strain>
    </source>
</reference>
<dbReference type="EMBL" id="CP032339">
    <property type="protein sequence ID" value="QCO08953.1"/>
    <property type="molecule type" value="Genomic_DNA"/>
</dbReference>
<proteinExistence type="predicted"/>
<dbReference type="Proteomes" id="UP001277471">
    <property type="component" value="Unassembled WGS sequence"/>
</dbReference>
<organism evidence="3 4">
    <name type="scientific">Azospirillum brasilense</name>
    <dbReference type="NCBI Taxonomy" id="192"/>
    <lineage>
        <taxon>Bacteria</taxon>
        <taxon>Pseudomonadati</taxon>
        <taxon>Pseudomonadota</taxon>
        <taxon>Alphaproteobacteria</taxon>
        <taxon>Rhodospirillales</taxon>
        <taxon>Azospirillaceae</taxon>
        <taxon>Azospirillum</taxon>
    </lineage>
</organism>
<keyword evidence="1" id="KW-0732">Signal</keyword>
<gene>
    <name evidence="3" type="ORF">D3868_07850</name>
    <name evidence="2" type="ORF">SIM66_14865</name>
</gene>
<evidence type="ECO:0000313" key="4">
    <source>
        <dbReference type="Proteomes" id="UP000298774"/>
    </source>
</evidence>
<evidence type="ECO:0000313" key="3">
    <source>
        <dbReference type="EMBL" id="QCO08953.1"/>
    </source>
</evidence>